<dbReference type="GO" id="GO:0098796">
    <property type="term" value="C:membrane protein complex"/>
    <property type="evidence" value="ECO:0007669"/>
    <property type="project" value="UniProtKB-ARBA"/>
</dbReference>
<sequence length="644" mass="70895">MITIRNIKKCYKLNRENIEVLKGVSLHLQKGQLIFLLGESGCGKSTLLNIIGGLDYADDGEYTFNSINVREFNEKEWARLRREKIGFVFQSFNLIPHLSALENVEMSMILLGLSKEERKRRAIELLNTVGLGDKLDYLPNQLSGGQKQRVAIARALANDPDIILADEPTGALDSENSMHIMEILKRISQQGKIVLVVTHSQELTSYADRVIRMRDGEIIEDEHALVTEEIGDVYEDSVASKGKKLDLLTTLKLSFRNIKNKKWRNILTAIGASIGIFGLSIIMALGNGVKDKLSSSIDEATAKSSLSVANEQFAVLNENDIARLGEIKGVRDIYPYNPFQISIKTKEGNKATSSAESLAPRKYAEIIYGKKYIVTGKFPNDQRDEIVIPERIAKKLFKDSAEAIGKNVSLVVQLMSLKEIYPTVNVHATVVGVVKNNSIPLLDTVGISYGLSQKIMKESIGNSTSALSFTIIPSSINDIDLLKSKIKQMGYKVQTDEESQNEINEYISLASIALGMLSGISLIVSSIMIGIVLYVSVLERTREIGILKALGAFRSDIRRIFVTEGMLIGIIGGAFGVLGSIAVGKAANYMIITFMKKSSLDIFQFSFVQTVLLIIFSGLLGILASFVPANKAAKQPAVEALRHE</sequence>
<reference evidence="11 12" key="1">
    <citation type="submission" date="2017-05" db="EMBL/GenBank/DDBJ databases">
        <title>The genome sequence of Geobacillus thermocatenulatus DSM 730.</title>
        <authorList>
            <person name="Ramaloko W.T."/>
            <person name="Koen N."/>
            <person name="Polliack S."/>
            <person name="Aliyu H."/>
            <person name="Lebre P."/>
            <person name="Mohr T."/>
            <person name="Oswald F."/>
            <person name="Zwick M."/>
            <person name="Neumann A."/>
            <person name="Syldatk C."/>
            <person name="Cowan D."/>
            <person name="De Maayer P."/>
        </authorList>
    </citation>
    <scope>NUCLEOTIDE SEQUENCE [LARGE SCALE GENOMIC DNA]</scope>
    <source>
        <strain evidence="11 12">BGSC 93A1</strain>
    </source>
</reference>
<keyword evidence="8" id="KW-1133">Transmembrane helix</keyword>
<evidence type="ECO:0000256" key="5">
    <source>
        <dbReference type="ARBA" id="ARBA00022692"/>
    </source>
</evidence>
<dbReference type="InterPro" id="IPR027417">
    <property type="entry name" value="P-loop_NTPase"/>
</dbReference>
<dbReference type="PROSITE" id="PS50893">
    <property type="entry name" value="ABC_TRANSPORTER_2"/>
    <property type="match status" value="1"/>
</dbReference>
<protein>
    <submittedName>
        <fullName evidence="11">Macrolide ABC transporter ATP-binding protein/permease</fullName>
    </submittedName>
</protein>
<dbReference type="GO" id="GO:0005524">
    <property type="term" value="F:ATP binding"/>
    <property type="evidence" value="ECO:0007669"/>
    <property type="project" value="UniProtKB-KW"/>
</dbReference>
<dbReference type="InterPro" id="IPR025857">
    <property type="entry name" value="MacB_PCD"/>
</dbReference>
<keyword evidence="4" id="KW-0997">Cell inner membrane</keyword>
<dbReference type="Pfam" id="PF02687">
    <property type="entry name" value="FtsX"/>
    <property type="match status" value="1"/>
</dbReference>
<keyword evidence="6" id="KW-0547">Nucleotide-binding</keyword>
<dbReference type="Proteomes" id="UP000198378">
    <property type="component" value="Unassembled WGS sequence"/>
</dbReference>
<evidence type="ECO:0000256" key="10">
    <source>
        <dbReference type="ARBA" id="ARBA00038388"/>
    </source>
</evidence>
<dbReference type="Pfam" id="PF00005">
    <property type="entry name" value="ABC_tran"/>
    <property type="match status" value="1"/>
</dbReference>
<dbReference type="InterPro" id="IPR003593">
    <property type="entry name" value="AAA+_ATPase"/>
</dbReference>
<keyword evidence="9" id="KW-0472">Membrane</keyword>
<dbReference type="KEGG" id="gtm:GT3921_02810"/>
<evidence type="ECO:0000256" key="1">
    <source>
        <dbReference type="ARBA" id="ARBA00004429"/>
    </source>
</evidence>
<keyword evidence="12" id="KW-1185">Reference proteome</keyword>
<dbReference type="InterPro" id="IPR017871">
    <property type="entry name" value="ABC_transporter-like_CS"/>
</dbReference>
<dbReference type="PANTHER" id="PTHR24220:SF86">
    <property type="entry name" value="ABC TRANSPORTER ABCH.1"/>
    <property type="match status" value="1"/>
</dbReference>
<dbReference type="RefSeq" id="WP_047752548.1">
    <property type="nucleotide sequence ID" value="NZ_CP018058.1"/>
</dbReference>
<dbReference type="PANTHER" id="PTHR24220">
    <property type="entry name" value="IMPORT ATP-BINDING PROTEIN"/>
    <property type="match status" value="1"/>
</dbReference>
<evidence type="ECO:0000256" key="8">
    <source>
        <dbReference type="ARBA" id="ARBA00022989"/>
    </source>
</evidence>
<keyword evidence="2" id="KW-0813">Transport</keyword>
<proteinExistence type="inferred from homology"/>
<evidence type="ECO:0000313" key="12">
    <source>
        <dbReference type="Proteomes" id="UP000198378"/>
    </source>
</evidence>
<organism evidence="11 12">
    <name type="scientific">Geobacillus thermocatenulatus</name>
    <dbReference type="NCBI Taxonomy" id="33938"/>
    <lineage>
        <taxon>Bacteria</taxon>
        <taxon>Bacillati</taxon>
        <taxon>Bacillota</taxon>
        <taxon>Bacilli</taxon>
        <taxon>Bacillales</taxon>
        <taxon>Anoxybacillaceae</taxon>
        <taxon>Geobacillus</taxon>
        <taxon>Geobacillus thermoleovorans group</taxon>
    </lineage>
</organism>
<evidence type="ECO:0000313" key="11">
    <source>
        <dbReference type="EMBL" id="OXB88821.1"/>
    </source>
</evidence>
<dbReference type="Pfam" id="PF12704">
    <property type="entry name" value="MacB_PCD"/>
    <property type="match status" value="1"/>
</dbReference>
<dbReference type="GO" id="GO:0005886">
    <property type="term" value="C:plasma membrane"/>
    <property type="evidence" value="ECO:0007669"/>
    <property type="project" value="UniProtKB-SubCell"/>
</dbReference>
<dbReference type="InterPro" id="IPR017911">
    <property type="entry name" value="MacB-like_ATP-bd"/>
</dbReference>
<keyword evidence="7 11" id="KW-0067">ATP-binding</keyword>
<dbReference type="EMBL" id="NEWK01000001">
    <property type="protein sequence ID" value="OXB88821.1"/>
    <property type="molecule type" value="Genomic_DNA"/>
</dbReference>
<evidence type="ECO:0000256" key="2">
    <source>
        <dbReference type="ARBA" id="ARBA00022448"/>
    </source>
</evidence>
<dbReference type="InterPro" id="IPR003838">
    <property type="entry name" value="ABC3_permease_C"/>
</dbReference>
<evidence type="ECO:0000256" key="9">
    <source>
        <dbReference type="ARBA" id="ARBA00023136"/>
    </source>
</evidence>
<accession>A0A226Q8R4</accession>
<evidence type="ECO:0000256" key="6">
    <source>
        <dbReference type="ARBA" id="ARBA00022741"/>
    </source>
</evidence>
<evidence type="ECO:0000256" key="7">
    <source>
        <dbReference type="ARBA" id="ARBA00022840"/>
    </source>
</evidence>
<dbReference type="AlphaFoldDB" id="A0A226Q8R4"/>
<comment type="similarity">
    <text evidence="10">Belongs to the ABC transporter superfamily. Macrolide exporter (TC 3.A.1.122) family.</text>
</comment>
<dbReference type="InterPro" id="IPR003439">
    <property type="entry name" value="ABC_transporter-like_ATP-bd"/>
</dbReference>
<dbReference type="InterPro" id="IPR015854">
    <property type="entry name" value="ABC_transpr_LolD-like"/>
</dbReference>
<evidence type="ECO:0000256" key="4">
    <source>
        <dbReference type="ARBA" id="ARBA00022519"/>
    </source>
</evidence>
<dbReference type="GO" id="GO:0016887">
    <property type="term" value="F:ATP hydrolysis activity"/>
    <property type="evidence" value="ECO:0007669"/>
    <property type="project" value="InterPro"/>
</dbReference>
<keyword evidence="5" id="KW-0812">Transmembrane</keyword>
<dbReference type="SMART" id="SM00382">
    <property type="entry name" value="AAA"/>
    <property type="match status" value="1"/>
</dbReference>
<dbReference type="PROSITE" id="PS00211">
    <property type="entry name" value="ABC_TRANSPORTER_1"/>
    <property type="match status" value="1"/>
</dbReference>
<comment type="subcellular location">
    <subcellularLocation>
        <location evidence="1">Cell inner membrane</location>
        <topology evidence="1">Multi-pass membrane protein</topology>
    </subcellularLocation>
</comment>
<comment type="caution">
    <text evidence="11">The sequence shown here is derived from an EMBL/GenBank/DDBJ whole genome shotgun (WGS) entry which is preliminary data.</text>
</comment>
<dbReference type="SUPFAM" id="SSF52540">
    <property type="entry name" value="P-loop containing nucleoside triphosphate hydrolases"/>
    <property type="match status" value="1"/>
</dbReference>
<keyword evidence="3" id="KW-1003">Cell membrane</keyword>
<evidence type="ECO:0000256" key="3">
    <source>
        <dbReference type="ARBA" id="ARBA00022475"/>
    </source>
</evidence>
<name>A0A226Q8R4_9BACL</name>
<gene>
    <name evidence="11" type="ORF">B9L19_01525</name>
</gene>
<dbReference type="FunFam" id="3.40.50.300:FF:000032">
    <property type="entry name" value="Export ABC transporter ATP-binding protein"/>
    <property type="match status" value="1"/>
</dbReference>
<dbReference type="GO" id="GO:0022857">
    <property type="term" value="F:transmembrane transporter activity"/>
    <property type="evidence" value="ECO:0007669"/>
    <property type="project" value="TreeGrafter"/>
</dbReference>
<dbReference type="Gene3D" id="3.40.50.300">
    <property type="entry name" value="P-loop containing nucleotide triphosphate hydrolases"/>
    <property type="match status" value="1"/>
</dbReference>
<dbReference type="CDD" id="cd03255">
    <property type="entry name" value="ABC_MJ0796_LolCDE_FtsE"/>
    <property type="match status" value="1"/>
</dbReference>